<feature type="compositionally biased region" description="Polar residues" evidence="1">
    <location>
        <begin position="46"/>
        <end position="61"/>
    </location>
</feature>
<dbReference type="EMBL" id="FUYE01000007">
    <property type="protein sequence ID" value="SKA96806.1"/>
    <property type="molecule type" value="Genomic_DNA"/>
</dbReference>
<evidence type="ECO:0000313" key="2">
    <source>
        <dbReference type="EMBL" id="SKA96806.1"/>
    </source>
</evidence>
<dbReference type="Proteomes" id="UP000190774">
    <property type="component" value="Unassembled WGS sequence"/>
</dbReference>
<accession>A0A1T4Y4Z5</accession>
<protein>
    <submittedName>
        <fullName evidence="2">Uncharacterized protein</fullName>
    </submittedName>
</protein>
<dbReference type="STRING" id="48467.SAMN02745166_02470"/>
<name>A0A1T4Y4Z5_9BACT</name>
<evidence type="ECO:0000313" key="3">
    <source>
        <dbReference type="Proteomes" id="UP000190774"/>
    </source>
</evidence>
<organism evidence="2 3">
    <name type="scientific">Prosthecobacter debontii</name>
    <dbReference type="NCBI Taxonomy" id="48467"/>
    <lineage>
        <taxon>Bacteria</taxon>
        <taxon>Pseudomonadati</taxon>
        <taxon>Verrucomicrobiota</taxon>
        <taxon>Verrucomicrobiia</taxon>
        <taxon>Verrucomicrobiales</taxon>
        <taxon>Verrucomicrobiaceae</taxon>
        <taxon>Prosthecobacter</taxon>
    </lineage>
</organism>
<gene>
    <name evidence="2" type="ORF">SAMN02745166_02470</name>
</gene>
<sequence>MNPQLPISTDSTSKVPTNRRHLQVGVAAVLISFSISCGKKPEVSKSTEASPAQPKAVTTTSVSDTHLDSLITDALEPLPAERQNALADEAESIIDKYPNKTAADLLNVPEVNESLKVALTKLGQDKKLLGQINSTVELAARMQGLEAKPGSVGLDLQVQNYDRPRTSRMLQAVLSEDPKRIVGFLVEEIGEATPELTYDGVYRASNGVAIKENPPPAK</sequence>
<keyword evidence="3" id="KW-1185">Reference proteome</keyword>
<feature type="region of interest" description="Disordered" evidence="1">
    <location>
        <begin position="42"/>
        <end position="61"/>
    </location>
</feature>
<dbReference type="RefSeq" id="WP_078813667.1">
    <property type="nucleotide sequence ID" value="NZ_FUYE01000007.1"/>
</dbReference>
<reference evidence="3" key="1">
    <citation type="submission" date="2017-02" db="EMBL/GenBank/DDBJ databases">
        <authorList>
            <person name="Varghese N."/>
            <person name="Submissions S."/>
        </authorList>
    </citation>
    <scope>NUCLEOTIDE SEQUENCE [LARGE SCALE GENOMIC DNA]</scope>
    <source>
        <strain evidence="3">ATCC 700200</strain>
    </source>
</reference>
<proteinExistence type="predicted"/>
<dbReference type="OrthoDB" id="9841233at2"/>
<evidence type="ECO:0000256" key="1">
    <source>
        <dbReference type="SAM" id="MobiDB-lite"/>
    </source>
</evidence>
<dbReference type="AlphaFoldDB" id="A0A1T4Y4Z5"/>